<organism evidence="1 2">
    <name type="scientific">Ephemerocybe angulata</name>
    <dbReference type="NCBI Taxonomy" id="980116"/>
    <lineage>
        <taxon>Eukaryota</taxon>
        <taxon>Fungi</taxon>
        <taxon>Dikarya</taxon>
        <taxon>Basidiomycota</taxon>
        <taxon>Agaricomycotina</taxon>
        <taxon>Agaricomycetes</taxon>
        <taxon>Agaricomycetidae</taxon>
        <taxon>Agaricales</taxon>
        <taxon>Agaricineae</taxon>
        <taxon>Psathyrellaceae</taxon>
        <taxon>Ephemerocybe</taxon>
    </lineage>
</organism>
<dbReference type="OrthoDB" id="3543113at2759"/>
<accession>A0A8H5C200</accession>
<evidence type="ECO:0000313" key="2">
    <source>
        <dbReference type="Proteomes" id="UP000541558"/>
    </source>
</evidence>
<evidence type="ECO:0000313" key="1">
    <source>
        <dbReference type="EMBL" id="KAF5332678.1"/>
    </source>
</evidence>
<dbReference type="SUPFAM" id="SSF52047">
    <property type="entry name" value="RNI-like"/>
    <property type="match status" value="1"/>
</dbReference>
<comment type="caution">
    <text evidence="1">The sequence shown here is derived from an EMBL/GenBank/DDBJ whole genome shotgun (WGS) entry which is preliminary data.</text>
</comment>
<protein>
    <recommendedName>
        <fullName evidence="3">F-box domain-containing protein</fullName>
    </recommendedName>
</protein>
<sequence length="648" mass="73441">MYPDRECAQIFNQTFIVLAQTFVASGGFQLLQSLYPSRAQGRRRGYSPANACFEMRWRRLVSCRHCITYLIFSRPCIRGIQGLGNQMFLLRLGTYKSIVVPSFFSSPTNAKMPVHLFDLQIPAVIRSICDHLDRRSALAMSLTRRAFLDPGLDSVWYSLDSFEPLLACLPTDLWRIEEKKIRDRSTLTSVYYLNRALVPSDADRYLKGYAHRIRHLKADIYNAKRIPSVELLQALQVVTYFEPGALAPNIRTFDWIPGNRIERKFSLEYSNNIQPFMPLFVGAKVTELTFNMKSCLPLQALTLLSMANAKRLDLLKNLYLGSDTAKFADDYLKCSTWNHLKRLQIKTLLPSTILYLATLPQLSMLSINSLKANDWHISATERRSRRPIEGFSCLRELGIADADTVSTITGFLQHLPTLNKLEALDGMALARCSSEEGQDVIDTIAGHLLNPDNFQRLGLFDGETGPIPDYEPGEDNEYTPPITIAPLYVFKRLNYIAMGLSQWISITPDDIAQMRTAWAEVETLDIVENRLVDPAPLIDHTHLLYLLDGCPSLVKLGLRFDATRISGEETGGPFYQLYELNIGGSTISSPISVLKFLETNFPQLERLDASSFGGDFEHVHNMYRARWKEVKDAVTEWWEVPEDAVAGN</sequence>
<proteinExistence type="predicted"/>
<dbReference type="Proteomes" id="UP000541558">
    <property type="component" value="Unassembled WGS sequence"/>
</dbReference>
<dbReference type="EMBL" id="JAACJK010000110">
    <property type="protein sequence ID" value="KAF5332678.1"/>
    <property type="molecule type" value="Genomic_DNA"/>
</dbReference>
<reference evidence="1 2" key="1">
    <citation type="journal article" date="2020" name="ISME J.">
        <title>Uncovering the hidden diversity of litter-decomposition mechanisms in mushroom-forming fungi.</title>
        <authorList>
            <person name="Floudas D."/>
            <person name="Bentzer J."/>
            <person name="Ahren D."/>
            <person name="Johansson T."/>
            <person name="Persson P."/>
            <person name="Tunlid A."/>
        </authorList>
    </citation>
    <scope>NUCLEOTIDE SEQUENCE [LARGE SCALE GENOMIC DNA]</scope>
    <source>
        <strain evidence="1 2">CBS 175.51</strain>
    </source>
</reference>
<evidence type="ECO:0008006" key="3">
    <source>
        <dbReference type="Google" id="ProtNLM"/>
    </source>
</evidence>
<dbReference type="AlphaFoldDB" id="A0A8H5C200"/>
<gene>
    <name evidence="1" type="ORF">D9611_005292</name>
</gene>
<dbReference type="InterPro" id="IPR032675">
    <property type="entry name" value="LRR_dom_sf"/>
</dbReference>
<keyword evidence="2" id="KW-1185">Reference proteome</keyword>
<dbReference type="Gene3D" id="3.80.10.10">
    <property type="entry name" value="Ribonuclease Inhibitor"/>
    <property type="match status" value="1"/>
</dbReference>
<name>A0A8H5C200_9AGAR</name>